<sequence length="113" mass="14094">MIDKNDFIELEEQIEPLVKQKQLKTDKARQLLDQYYKLIMDYFKQINEIEEFDIDNIEQYPVVPMNFSERYQYINQRIYHFMGYRQMVTLKDELIKMNARYQLQLKRKRNSQK</sequence>
<dbReference type="RefSeq" id="WP_070045590.1">
    <property type="nucleotide sequence ID" value="NZ_JADGKW010000122.1"/>
</dbReference>
<dbReference type="AlphaFoldDB" id="A0A4Y9IGU4"/>
<proteinExistence type="predicted"/>
<protein>
    <recommendedName>
        <fullName evidence="1">YpoC-like domain-containing protein</fullName>
    </recommendedName>
</protein>
<evidence type="ECO:0000259" key="1">
    <source>
        <dbReference type="Pfam" id="PF21747"/>
    </source>
</evidence>
<evidence type="ECO:0000313" key="2">
    <source>
        <dbReference type="EMBL" id="TFU84987.1"/>
    </source>
</evidence>
<dbReference type="InterPro" id="IPR048427">
    <property type="entry name" value="YpoC"/>
</dbReference>
<comment type="caution">
    <text evidence="2">The sequence shown here is derived from an EMBL/GenBank/DDBJ whole genome shotgun (WGS) entry which is preliminary data.</text>
</comment>
<reference evidence="2 3" key="1">
    <citation type="submission" date="2019-03" db="EMBL/GenBank/DDBJ databases">
        <title>Diversity of the mouse oral microbiome.</title>
        <authorList>
            <person name="Joseph S."/>
            <person name="Aduse-Opoku J."/>
            <person name="Curtis M."/>
            <person name="Wade W."/>
            <person name="Hashim A."/>
        </authorList>
    </citation>
    <scope>NUCLEOTIDE SEQUENCE [LARGE SCALE GENOMIC DNA]</scope>
    <source>
        <strain evidence="2 3">P11</strain>
    </source>
</reference>
<accession>A0A4Y9IGU4</accession>
<dbReference type="Proteomes" id="UP000298285">
    <property type="component" value="Unassembled WGS sequence"/>
</dbReference>
<evidence type="ECO:0000313" key="3">
    <source>
        <dbReference type="Proteomes" id="UP000298285"/>
    </source>
</evidence>
<feature type="domain" description="YpoC-like" evidence="1">
    <location>
        <begin position="7"/>
        <end position="104"/>
    </location>
</feature>
<dbReference type="GeneID" id="99676650"/>
<gene>
    <name evidence="2" type="ORF">E4T88_17725</name>
</gene>
<dbReference type="EMBL" id="SPPK01000122">
    <property type="protein sequence ID" value="TFU84987.1"/>
    <property type="molecule type" value="Genomic_DNA"/>
</dbReference>
<name>A0A4Y9IGU4_9BACT</name>
<organism evidence="2 3">
    <name type="scientific">Dysgonomonas mossii</name>
    <dbReference type="NCBI Taxonomy" id="163665"/>
    <lineage>
        <taxon>Bacteria</taxon>
        <taxon>Pseudomonadati</taxon>
        <taxon>Bacteroidota</taxon>
        <taxon>Bacteroidia</taxon>
        <taxon>Bacteroidales</taxon>
        <taxon>Dysgonomonadaceae</taxon>
        <taxon>Dysgonomonas</taxon>
    </lineage>
</organism>
<dbReference type="Pfam" id="PF21747">
    <property type="entry name" value="YpoC"/>
    <property type="match status" value="1"/>
</dbReference>